<accession>A0A7Z0UA91</accession>
<keyword evidence="1" id="KW-0812">Transmembrane</keyword>
<dbReference type="EMBL" id="JACCPJ010000001">
    <property type="protein sequence ID" value="NZD59533.1"/>
    <property type="molecule type" value="Genomic_DNA"/>
</dbReference>
<evidence type="ECO:0000256" key="1">
    <source>
        <dbReference type="SAM" id="Phobius"/>
    </source>
</evidence>
<organism evidence="2 3">
    <name type="scientific">Rhizobium changzhiense</name>
    <dbReference type="NCBI Taxonomy" id="2692317"/>
    <lineage>
        <taxon>Bacteria</taxon>
        <taxon>Pseudomonadati</taxon>
        <taxon>Pseudomonadota</taxon>
        <taxon>Alphaproteobacteria</taxon>
        <taxon>Hyphomicrobiales</taxon>
        <taxon>Rhizobiaceae</taxon>
        <taxon>Rhizobium/Agrobacterium group</taxon>
        <taxon>Rhizobium</taxon>
    </lineage>
</organism>
<dbReference type="AlphaFoldDB" id="A0A7Z0UA91"/>
<reference evidence="2 3" key="1">
    <citation type="submission" date="2020-07" db="EMBL/GenBank/DDBJ databases">
        <authorList>
            <person name="Sun Q."/>
        </authorList>
    </citation>
    <scope>NUCLEOTIDE SEQUENCE [LARGE SCALE GENOMIC DNA]</scope>
    <source>
        <strain evidence="2 3">WYCCWR 11290</strain>
    </source>
</reference>
<protein>
    <submittedName>
        <fullName evidence="2">Uncharacterized protein</fullName>
    </submittedName>
</protein>
<keyword evidence="1" id="KW-0472">Membrane</keyword>
<dbReference type="RefSeq" id="WP_180693192.1">
    <property type="nucleotide sequence ID" value="NZ_JACCPJ010000001.1"/>
</dbReference>
<evidence type="ECO:0000313" key="2">
    <source>
        <dbReference type="EMBL" id="NZD59533.1"/>
    </source>
</evidence>
<feature type="transmembrane region" description="Helical" evidence="1">
    <location>
        <begin position="6"/>
        <end position="27"/>
    </location>
</feature>
<comment type="caution">
    <text evidence="2">The sequence shown here is derived from an EMBL/GenBank/DDBJ whole genome shotgun (WGS) entry which is preliminary data.</text>
</comment>
<gene>
    <name evidence="2" type="ORF">HX900_00125</name>
</gene>
<evidence type="ECO:0000313" key="3">
    <source>
        <dbReference type="Proteomes" id="UP000532162"/>
    </source>
</evidence>
<name>A0A7Z0UA91_9HYPH</name>
<dbReference type="Proteomes" id="UP000532162">
    <property type="component" value="Unassembled WGS sequence"/>
</dbReference>
<sequence length="169" mass="19197">MTVADLVPYFTIPGSIVGFVTGGFVIWERFLRYQPTAFIIAKPLIPGGAQKGCYLRVVNRSERPILMSWPTGTRDNALRIATDHSTRSIVKSLLHGEKAVVLDGGQEAAFPVLTPPNWRSLDPDQTMETTVRWRFVQPVIWKRDRSFLVRISKRSYLHLLDEVEDDAED</sequence>
<proteinExistence type="predicted"/>
<keyword evidence="1" id="KW-1133">Transmembrane helix</keyword>